<comment type="caution">
    <text evidence="1">The sequence shown here is derived from an EMBL/GenBank/DDBJ whole genome shotgun (WGS) entry which is preliminary data.</text>
</comment>
<sequence length="99" mass="10766">MEMDDLRRRAARLSWRLLDALQGVETQRSIADVHLAAEGMGYAGVLVLLADVAADLTEDHGLRLPDDLLDELGIIAKESGDGDLRQAHQDMIAALNSTD</sequence>
<gene>
    <name evidence="1" type="ORF">A6F49_06450</name>
</gene>
<dbReference type="RefSeq" id="WP_067605549.1">
    <property type="nucleotide sequence ID" value="NZ_LXEY01000011.1"/>
</dbReference>
<dbReference type="Proteomes" id="UP000078292">
    <property type="component" value="Unassembled WGS sequence"/>
</dbReference>
<organism evidence="1 2">
    <name type="scientific">Enteractinococcus helveticum</name>
    <dbReference type="NCBI Taxonomy" id="1837282"/>
    <lineage>
        <taxon>Bacteria</taxon>
        <taxon>Bacillati</taxon>
        <taxon>Actinomycetota</taxon>
        <taxon>Actinomycetes</taxon>
        <taxon>Micrococcales</taxon>
        <taxon>Micrococcaceae</taxon>
    </lineage>
</organism>
<dbReference type="STRING" id="1837282.A6F49_06450"/>
<accession>A0A1B7M1U9</accession>
<dbReference type="AlphaFoldDB" id="A0A1B7M1U9"/>
<keyword evidence="2" id="KW-1185">Reference proteome</keyword>
<evidence type="ECO:0000313" key="1">
    <source>
        <dbReference type="EMBL" id="OAV62572.1"/>
    </source>
</evidence>
<dbReference type="EMBL" id="LXEY01000011">
    <property type="protein sequence ID" value="OAV62572.1"/>
    <property type="molecule type" value="Genomic_DNA"/>
</dbReference>
<protein>
    <submittedName>
        <fullName evidence="1">Uncharacterized protein</fullName>
    </submittedName>
</protein>
<proteinExistence type="predicted"/>
<reference evidence="1 2" key="1">
    <citation type="submission" date="2016-04" db="EMBL/GenBank/DDBJ databases">
        <title>First whole genome shotgun sequence of the bacterium Enteractinococcus sp. strain UASWS1574.</title>
        <authorList>
            <person name="Crovadore J."/>
            <person name="Chablais R."/>
            <person name="Lefort F."/>
        </authorList>
    </citation>
    <scope>NUCLEOTIDE SEQUENCE [LARGE SCALE GENOMIC DNA]</scope>
    <source>
        <strain evidence="1 2">UASWS1574</strain>
    </source>
</reference>
<name>A0A1B7M1U9_9MICC</name>
<evidence type="ECO:0000313" key="2">
    <source>
        <dbReference type="Proteomes" id="UP000078292"/>
    </source>
</evidence>